<dbReference type="RefSeq" id="WP_186975923.1">
    <property type="nucleotide sequence ID" value="NZ_JACOOH010000004.1"/>
</dbReference>
<evidence type="ECO:0000256" key="1">
    <source>
        <dbReference type="ARBA" id="ARBA00023015"/>
    </source>
</evidence>
<accession>A0ABR7D1I4</accession>
<comment type="caution">
    <text evidence="5">The sequence shown here is derived from an EMBL/GenBank/DDBJ whole genome shotgun (WGS) entry which is preliminary data.</text>
</comment>
<evidence type="ECO:0000259" key="4">
    <source>
        <dbReference type="PROSITE" id="PS01124"/>
    </source>
</evidence>
<protein>
    <submittedName>
        <fullName evidence="5">AraC family transcriptional regulator</fullName>
    </submittedName>
</protein>
<keyword evidence="3" id="KW-0804">Transcription</keyword>
<reference evidence="5 6" key="1">
    <citation type="submission" date="2020-08" db="EMBL/GenBank/DDBJ databases">
        <title>Genome public.</title>
        <authorList>
            <person name="Liu C."/>
            <person name="Sun Q."/>
        </authorList>
    </citation>
    <scope>NUCLEOTIDE SEQUENCE [LARGE SCALE GENOMIC DNA]</scope>
    <source>
        <strain evidence="5 6">NSJ-56</strain>
    </source>
</reference>
<dbReference type="InterPro" id="IPR014710">
    <property type="entry name" value="RmlC-like_jellyroll"/>
</dbReference>
<dbReference type="Gene3D" id="2.60.120.10">
    <property type="entry name" value="Jelly Rolls"/>
    <property type="match status" value="1"/>
</dbReference>
<dbReference type="SUPFAM" id="SSF51215">
    <property type="entry name" value="Regulatory protein AraC"/>
    <property type="match status" value="1"/>
</dbReference>
<dbReference type="Gene3D" id="1.10.10.60">
    <property type="entry name" value="Homeodomain-like"/>
    <property type="match status" value="1"/>
</dbReference>
<dbReference type="PROSITE" id="PS01124">
    <property type="entry name" value="HTH_ARAC_FAMILY_2"/>
    <property type="match status" value="1"/>
</dbReference>
<dbReference type="PANTHER" id="PTHR43280:SF28">
    <property type="entry name" value="HTH-TYPE TRANSCRIPTIONAL ACTIVATOR RHAS"/>
    <property type="match status" value="1"/>
</dbReference>
<dbReference type="SMART" id="SM00342">
    <property type="entry name" value="HTH_ARAC"/>
    <property type="match status" value="1"/>
</dbReference>
<dbReference type="Pfam" id="PF07883">
    <property type="entry name" value="Cupin_2"/>
    <property type="match status" value="1"/>
</dbReference>
<evidence type="ECO:0000256" key="2">
    <source>
        <dbReference type="ARBA" id="ARBA00023125"/>
    </source>
</evidence>
<proteinExistence type="predicted"/>
<organism evidence="5 6">
    <name type="scientific">Butyricimonas hominis</name>
    <dbReference type="NCBI Taxonomy" id="2763032"/>
    <lineage>
        <taxon>Bacteria</taxon>
        <taxon>Pseudomonadati</taxon>
        <taxon>Bacteroidota</taxon>
        <taxon>Bacteroidia</taxon>
        <taxon>Bacteroidales</taxon>
        <taxon>Odoribacteraceae</taxon>
        <taxon>Butyricimonas</taxon>
    </lineage>
</organism>
<keyword evidence="2" id="KW-0238">DNA-binding</keyword>
<dbReference type="Proteomes" id="UP000646484">
    <property type="component" value="Unassembled WGS sequence"/>
</dbReference>
<keyword evidence="6" id="KW-1185">Reference proteome</keyword>
<evidence type="ECO:0000313" key="5">
    <source>
        <dbReference type="EMBL" id="MBC5621370.1"/>
    </source>
</evidence>
<dbReference type="SUPFAM" id="SSF46689">
    <property type="entry name" value="Homeodomain-like"/>
    <property type="match status" value="1"/>
</dbReference>
<evidence type="ECO:0000313" key="6">
    <source>
        <dbReference type="Proteomes" id="UP000646484"/>
    </source>
</evidence>
<evidence type="ECO:0000256" key="3">
    <source>
        <dbReference type="ARBA" id="ARBA00023163"/>
    </source>
</evidence>
<dbReference type="InterPro" id="IPR018060">
    <property type="entry name" value="HTH_AraC"/>
</dbReference>
<feature type="domain" description="HTH araC/xylS-type" evidence="4">
    <location>
        <begin position="175"/>
        <end position="277"/>
    </location>
</feature>
<name>A0ABR7D1I4_9BACT</name>
<keyword evidence="1" id="KW-0805">Transcription regulation</keyword>
<gene>
    <name evidence="5" type="ORF">H8S64_09690</name>
</gene>
<dbReference type="InterPro" id="IPR009057">
    <property type="entry name" value="Homeodomain-like_sf"/>
</dbReference>
<dbReference type="PANTHER" id="PTHR43280">
    <property type="entry name" value="ARAC-FAMILY TRANSCRIPTIONAL REGULATOR"/>
    <property type="match status" value="1"/>
</dbReference>
<dbReference type="InterPro" id="IPR013096">
    <property type="entry name" value="Cupin_2"/>
</dbReference>
<dbReference type="Pfam" id="PF12833">
    <property type="entry name" value="HTH_18"/>
    <property type="match status" value="1"/>
</dbReference>
<sequence length="280" mass="32011">MTGIPTHKMVWQSDFGIFAKELSPFSAKRPIDYTHRDEYYIFGMVESGTCRVGIDFNDCCLSAGDVICIQPNQVHHVVDAGDVKAFLLFMDGVFIDIPTKQVLAEYALSPLSFKVNDMQRVELTQLFSMIFRRIDERECDESKATLQNLSCAVVGIITDAIRKIVKQQSKKRRRVEIALAFKELLSKERVINRGVSRYAELLCVSPVYLNEVIKDITGVSVSKYIQNELLLRAKRMLIYTSMNIREIAVCLGVDDYAYFTRLFTKVVGVNPTSYRKKYLE</sequence>
<dbReference type="EMBL" id="JACOOH010000004">
    <property type="protein sequence ID" value="MBC5621370.1"/>
    <property type="molecule type" value="Genomic_DNA"/>
</dbReference>
<dbReference type="InterPro" id="IPR037923">
    <property type="entry name" value="HTH-like"/>
</dbReference>